<keyword evidence="2" id="KW-1185">Reference proteome</keyword>
<proteinExistence type="predicted"/>
<dbReference type="AlphaFoldDB" id="A0AAV1A9R2"/>
<evidence type="ECO:0000313" key="2">
    <source>
        <dbReference type="Proteomes" id="UP001157006"/>
    </source>
</evidence>
<name>A0AAV1A9R2_VICFA</name>
<evidence type="ECO:0000313" key="1">
    <source>
        <dbReference type="EMBL" id="CAI8607385.1"/>
    </source>
</evidence>
<accession>A0AAV1A9R2</accession>
<gene>
    <name evidence="1" type="ORF">VFH_IV035680</name>
</gene>
<protein>
    <submittedName>
        <fullName evidence="1">Uncharacterized protein</fullName>
    </submittedName>
</protein>
<dbReference type="EMBL" id="OX451739">
    <property type="protein sequence ID" value="CAI8607385.1"/>
    <property type="molecule type" value="Genomic_DNA"/>
</dbReference>
<organism evidence="1 2">
    <name type="scientific">Vicia faba</name>
    <name type="common">Broad bean</name>
    <name type="synonym">Faba vulgaris</name>
    <dbReference type="NCBI Taxonomy" id="3906"/>
    <lineage>
        <taxon>Eukaryota</taxon>
        <taxon>Viridiplantae</taxon>
        <taxon>Streptophyta</taxon>
        <taxon>Embryophyta</taxon>
        <taxon>Tracheophyta</taxon>
        <taxon>Spermatophyta</taxon>
        <taxon>Magnoliopsida</taxon>
        <taxon>eudicotyledons</taxon>
        <taxon>Gunneridae</taxon>
        <taxon>Pentapetalae</taxon>
        <taxon>rosids</taxon>
        <taxon>fabids</taxon>
        <taxon>Fabales</taxon>
        <taxon>Fabaceae</taxon>
        <taxon>Papilionoideae</taxon>
        <taxon>50 kb inversion clade</taxon>
        <taxon>NPAAA clade</taxon>
        <taxon>Hologalegina</taxon>
        <taxon>IRL clade</taxon>
        <taxon>Fabeae</taxon>
        <taxon>Vicia</taxon>
    </lineage>
</organism>
<dbReference type="Proteomes" id="UP001157006">
    <property type="component" value="Chromosome 4"/>
</dbReference>
<reference evidence="1 2" key="1">
    <citation type="submission" date="2023-01" db="EMBL/GenBank/DDBJ databases">
        <authorList>
            <person name="Kreplak J."/>
        </authorList>
    </citation>
    <scope>NUCLEOTIDE SEQUENCE [LARGE SCALE GENOMIC DNA]</scope>
</reference>
<sequence length="153" mass="17552">MTTGVEDQEVVVGIEHLLHMNINDKAQEMEFLELGEYCVGVGNVFLPNDDDGVGVAFLLDNDDGVRVVFLLEDDGRVRVVNLLDENDQINNKTEPKAKKTLYTYTALILIFSLHSHTDPKNTQYYSSEALIQTWLVRRVLWMLLETRSLHRRC</sequence>